<sequence length="90" mass="9503">MSNTSVETQRSSSDRASAPLPYTRAIRWLGVGGGILALLCLLSGIVMLIMKWAGVTPPAVMSQIPLVLLPVAFIALMIALGLAVLRRSQA</sequence>
<accession>A0A943T9W0</accession>
<dbReference type="RefSeq" id="WP_294453862.1">
    <property type="nucleotide sequence ID" value="NZ_JAGZJN010000044.1"/>
</dbReference>
<protein>
    <recommendedName>
        <fullName evidence="4">Multidrug ABC transporter ATPase</fullName>
    </recommendedName>
</protein>
<evidence type="ECO:0000313" key="3">
    <source>
        <dbReference type="Proteomes" id="UP000739069"/>
    </source>
</evidence>
<feature type="transmembrane region" description="Helical" evidence="1">
    <location>
        <begin position="64"/>
        <end position="85"/>
    </location>
</feature>
<gene>
    <name evidence="2" type="ORF">KH265_00590</name>
</gene>
<evidence type="ECO:0008006" key="4">
    <source>
        <dbReference type="Google" id="ProtNLM"/>
    </source>
</evidence>
<reference evidence="2" key="1">
    <citation type="submission" date="2021-02" db="EMBL/GenBank/DDBJ databases">
        <title>Infant gut strain persistence is associated with maternal origin, phylogeny, and functional potential including surface adhesion and iron acquisition.</title>
        <authorList>
            <person name="Lou Y.C."/>
        </authorList>
    </citation>
    <scope>NUCLEOTIDE SEQUENCE</scope>
    <source>
        <strain evidence="2">L1_008_092G1_dasL1_008_092G1_concoct_16</strain>
    </source>
</reference>
<keyword evidence="1" id="KW-1133">Transmembrane helix</keyword>
<name>A0A943T9W0_9MICC</name>
<organism evidence="2 3">
    <name type="scientific">Rothia mucilaginosa</name>
    <dbReference type="NCBI Taxonomy" id="43675"/>
    <lineage>
        <taxon>Bacteria</taxon>
        <taxon>Bacillati</taxon>
        <taxon>Actinomycetota</taxon>
        <taxon>Actinomycetes</taxon>
        <taxon>Micrococcales</taxon>
        <taxon>Micrococcaceae</taxon>
        <taxon>Rothia</taxon>
    </lineage>
</organism>
<dbReference type="Proteomes" id="UP000739069">
    <property type="component" value="Unassembled WGS sequence"/>
</dbReference>
<dbReference type="AlphaFoldDB" id="A0A943T9W0"/>
<dbReference type="EMBL" id="JAGZXI010000001">
    <property type="protein sequence ID" value="MBS6634159.1"/>
    <property type="molecule type" value="Genomic_DNA"/>
</dbReference>
<evidence type="ECO:0000256" key="1">
    <source>
        <dbReference type="SAM" id="Phobius"/>
    </source>
</evidence>
<proteinExistence type="predicted"/>
<keyword evidence="1" id="KW-0472">Membrane</keyword>
<comment type="caution">
    <text evidence="2">The sequence shown here is derived from an EMBL/GenBank/DDBJ whole genome shotgun (WGS) entry which is preliminary data.</text>
</comment>
<keyword evidence="1" id="KW-0812">Transmembrane</keyword>
<evidence type="ECO:0000313" key="2">
    <source>
        <dbReference type="EMBL" id="MBS6634159.1"/>
    </source>
</evidence>
<feature type="transmembrane region" description="Helical" evidence="1">
    <location>
        <begin position="28"/>
        <end position="52"/>
    </location>
</feature>